<dbReference type="GO" id="GO:0006313">
    <property type="term" value="P:DNA transposition"/>
    <property type="evidence" value="ECO:0007669"/>
    <property type="project" value="InterPro"/>
</dbReference>
<dbReference type="Proteomes" id="UP000315736">
    <property type="component" value="Unassembled WGS sequence"/>
</dbReference>
<keyword evidence="3" id="KW-0815">Transposition</keyword>
<organism evidence="6 7">
    <name type="scientific">Tepidimonas alkaliphilus</name>
    <dbReference type="NCBI Taxonomy" id="2588942"/>
    <lineage>
        <taxon>Bacteria</taxon>
        <taxon>Pseudomonadati</taxon>
        <taxon>Pseudomonadota</taxon>
        <taxon>Betaproteobacteria</taxon>
        <taxon>Burkholderiales</taxon>
        <taxon>Tepidimonas</taxon>
    </lineage>
</organism>
<name>A0A554WA60_9BURK</name>
<evidence type="ECO:0000256" key="2">
    <source>
        <dbReference type="ARBA" id="ARBA00010961"/>
    </source>
</evidence>
<keyword evidence="7" id="KW-1185">Reference proteome</keyword>
<evidence type="ECO:0000256" key="1">
    <source>
        <dbReference type="ARBA" id="ARBA00002190"/>
    </source>
</evidence>
<evidence type="ECO:0000313" key="7">
    <source>
        <dbReference type="Proteomes" id="UP000315736"/>
    </source>
</evidence>
<comment type="caution">
    <text evidence="6">The sequence shown here is derived from an EMBL/GenBank/DDBJ whole genome shotgun (WGS) entry which is preliminary data.</text>
</comment>
<evidence type="ECO:0000256" key="4">
    <source>
        <dbReference type="ARBA" id="ARBA00023125"/>
    </source>
</evidence>
<sequence length="97" mass="11147">MGPALADVVAAWQRAWSWVIPFFGFATEMRRILNNANAIESVQARRGYFPCDKAATKPIWLALHIITAEWRRSSRERKLAMNEFVIPCGDRFILAPR</sequence>
<evidence type="ECO:0000313" key="6">
    <source>
        <dbReference type="EMBL" id="TSE20466.1"/>
    </source>
</evidence>
<comment type="similarity">
    <text evidence="2">Belongs to the transposase mutator family.</text>
</comment>
<keyword evidence="4" id="KW-0238">DNA-binding</keyword>
<dbReference type="AlphaFoldDB" id="A0A554WA60"/>
<evidence type="ECO:0000256" key="5">
    <source>
        <dbReference type="ARBA" id="ARBA00023172"/>
    </source>
</evidence>
<gene>
    <name evidence="6" type="ORF">Talka_00812</name>
</gene>
<keyword evidence="5" id="KW-0233">DNA recombination</keyword>
<comment type="function">
    <text evidence="1">Required for the transposition of the insertion element.</text>
</comment>
<accession>A0A554WA60</accession>
<dbReference type="InterPro" id="IPR001207">
    <property type="entry name" value="Transposase_mutator"/>
</dbReference>
<dbReference type="GO" id="GO:0004803">
    <property type="term" value="F:transposase activity"/>
    <property type="evidence" value="ECO:0007669"/>
    <property type="project" value="InterPro"/>
</dbReference>
<evidence type="ECO:0008006" key="8">
    <source>
        <dbReference type="Google" id="ProtNLM"/>
    </source>
</evidence>
<evidence type="ECO:0000256" key="3">
    <source>
        <dbReference type="ARBA" id="ARBA00022578"/>
    </source>
</evidence>
<dbReference type="Pfam" id="PF00872">
    <property type="entry name" value="Transposase_mut"/>
    <property type="match status" value="1"/>
</dbReference>
<dbReference type="GO" id="GO:0003677">
    <property type="term" value="F:DNA binding"/>
    <property type="evidence" value="ECO:0007669"/>
    <property type="project" value="UniProtKB-KW"/>
</dbReference>
<reference evidence="6 7" key="1">
    <citation type="submission" date="2019-07" db="EMBL/GenBank/DDBJ databases">
        <title>Tepidimonas alkaliphilus YIM 72238 draft genome.</title>
        <authorList>
            <person name="Da Costa M.S."/>
            <person name="Froufe H.J.C."/>
            <person name="Egas C."/>
            <person name="Albuquerque L."/>
        </authorList>
    </citation>
    <scope>NUCLEOTIDE SEQUENCE [LARGE SCALE GENOMIC DNA]</scope>
    <source>
        <strain evidence="6 7">YIM 72238</strain>
    </source>
</reference>
<protein>
    <recommendedName>
        <fullName evidence="8">Transposase, Mutator family</fullName>
    </recommendedName>
</protein>
<proteinExistence type="inferred from homology"/>
<dbReference type="EMBL" id="VJNB01000003">
    <property type="protein sequence ID" value="TSE20466.1"/>
    <property type="molecule type" value="Genomic_DNA"/>
</dbReference>